<organism evidence="2 3">
    <name type="scientific">Tanacetum coccineum</name>
    <dbReference type="NCBI Taxonomy" id="301880"/>
    <lineage>
        <taxon>Eukaryota</taxon>
        <taxon>Viridiplantae</taxon>
        <taxon>Streptophyta</taxon>
        <taxon>Embryophyta</taxon>
        <taxon>Tracheophyta</taxon>
        <taxon>Spermatophyta</taxon>
        <taxon>Magnoliopsida</taxon>
        <taxon>eudicotyledons</taxon>
        <taxon>Gunneridae</taxon>
        <taxon>Pentapetalae</taxon>
        <taxon>asterids</taxon>
        <taxon>campanulids</taxon>
        <taxon>Asterales</taxon>
        <taxon>Asteraceae</taxon>
        <taxon>Asteroideae</taxon>
        <taxon>Anthemideae</taxon>
        <taxon>Anthemidinae</taxon>
        <taxon>Tanacetum</taxon>
    </lineage>
</organism>
<evidence type="ECO:0000313" key="3">
    <source>
        <dbReference type="Proteomes" id="UP001151760"/>
    </source>
</evidence>
<accession>A0ABQ4YEL2</accession>
<dbReference type="Proteomes" id="UP001151760">
    <property type="component" value="Unassembled WGS sequence"/>
</dbReference>
<reference evidence="2" key="2">
    <citation type="submission" date="2022-01" db="EMBL/GenBank/DDBJ databases">
        <authorList>
            <person name="Yamashiro T."/>
            <person name="Shiraishi A."/>
            <person name="Satake H."/>
            <person name="Nakayama K."/>
        </authorList>
    </citation>
    <scope>NUCLEOTIDE SEQUENCE</scope>
</reference>
<dbReference type="EMBL" id="BQNB010010360">
    <property type="protein sequence ID" value="GJS76224.1"/>
    <property type="molecule type" value="Genomic_DNA"/>
</dbReference>
<reference evidence="2" key="1">
    <citation type="journal article" date="2022" name="Int. J. Mol. Sci.">
        <title>Draft Genome of Tanacetum Coccineum: Genomic Comparison of Closely Related Tanacetum-Family Plants.</title>
        <authorList>
            <person name="Yamashiro T."/>
            <person name="Shiraishi A."/>
            <person name="Nakayama K."/>
            <person name="Satake H."/>
        </authorList>
    </citation>
    <scope>NUCLEOTIDE SEQUENCE</scope>
</reference>
<proteinExistence type="predicted"/>
<feature type="region of interest" description="Disordered" evidence="1">
    <location>
        <begin position="38"/>
        <end position="65"/>
    </location>
</feature>
<protein>
    <submittedName>
        <fullName evidence="2">Uncharacterized protein</fullName>
    </submittedName>
</protein>
<comment type="caution">
    <text evidence="2">The sequence shown here is derived from an EMBL/GenBank/DDBJ whole genome shotgun (WGS) entry which is preliminary data.</text>
</comment>
<name>A0ABQ4YEL2_9ASTR</name>
<evidence type="ECO:0000313" key="2">
    <source>
        <dbReference type="EMBL" id="GJS76224.1"/>
    </source>
</evidence>
<evidence type="ECO:0000256" key="1">
    <source>
        <dbReference type="SAM" id="MobiDB-lite"/>
    </source>
</evidence>
<gene>
    <name evidence="2" type="ORF">Tco_0726105</name>
</gene>
<keyword evidence="3" id="KW-1185">Reference proteome</keyword>
<sequence length="95" mass="10820">MILAQIWHSTDRWILHLRFIFDLDHNLWDVIVNGDLEEEPAPTGDQSGPSAPPSPKTAKQLAARRNQEKVKSILLLAIPDEYLLKFHNVTDAKSH</sequence>